<dbReference type="EMBL" id="GBRH01256833">
    <property type="protein sequence ID" value="JAD41062.1"/>
    <property type="molecule type" value="Transcribed_RNA"/>
</dbReference>
<organism evidence="1">
    <name type="scientific">Arundo donax</name>
    <name type="common">Giant reed</name>
    <name type="synonym">Donax arundinaceus</name>
    <dbReference type="NCBI Taxonomy" id="35708"/>
    <lineage>
        <taxon>Eukaryota</taxon>
        <taxon>Viridiplantae</taxon>
        <taxon>Streptophyta</taxon>
        <taxon>Embryophyta</taxon>
        <taxon>Tracheophyta</taxon>
        <taxon>Spermatophyta</taxon>
        <taxon>Magnoliopsida</taxon>
        <taxon>Liliopsida</taxon>
        <taxon>Poales</taxon>
        <taxon>Poaceae</taxon>
        <taxon>PACMAD clade</taxon>
        <taxon>Arundinoideae</taxon>
        <taxon>Arundineae</taxon>
        <taxon>Arundo</taxon>
    </lineage>
</organism>
<name>A0A0A9A1Z2_ARUDO</name>
<dbReference type="AlphaFoldDB" id="A0A0A9A1Z2"/>
<sequence length="32" mass="3944">MYHTTYTKIYLKHHKLERVTYCIRSQGMLPCQ</sequence>
<evidence type="ECO:0000313" key="1">
    <source>
        <dbReference type="EMBL" id="JAD41062.1"/>
    </source>
</evidence>
<reference evidence="1" key="2">
    <citation type="journal article" date="2015" name="Data Brief">
        <title>Shoot transcriptome of the giant reed, Arundo donax.</title>
        <authorList>
            <person name="Barrero R.A."/>
            <person name="Guerrero F.D."/>
            <person name="Moolhuijzen P."/>
            <person name="Goolsby J.A."/>
            <person name="Tidwell J."/>
            <person name="Bellgard S.E."/>
            <person name="Bellgard M.I."/>
        </authorList>
    </citation>
    <scope>NUCLEOTIDE SEQUENCE</scope>
    <source>
        <tissue evidence="1">Shoot tissue taken approximately 20 cm above the soil surface</tissue>
    </source>
</reference>
<protein>
    <submittedName>
        <fullName evidence="1">Uncharacterized protein</fullName>
    </submittedName>
</protein>
<proteinExistence type="predicted"/>
<accession>A0A0A9A1Z2</accession>
<reference evidence="1" key="1">
    <citation type="submission" date="2014-09" db="EMBL/GenBank/DDBJ databases">
        <authorList>
            <person name="Magalhaes I.L.F."/>
            <person name="Oliveira U."/>
            <person name="Santos F.R."/>
            <person name="Vidigal T.H.D.A."/>
            <person name="Brescovit A.D."/>
            <person name="Santos A.J."/>
        </authorList>
    </citation>
    <scope>NUCLEOTIDE SEQUENCE</scope>
    <source>
        <tissue evidence="1">Shoot tissue taken approximately 20 cm above the soil surface</tissue>
    </source>
</reference>